<feature type="compositionally biased region" description="Polar residues" evidence="1">
    <location>
        <begin position="310"/>
        <end position="322"/>
    </location>
</feature>
<name>A0A9P8YD41_9PEZI</name>
<dbReference type="AlphaFoldDB" id="A0A9P8YD41"/>
<reference evidence="2" key="1">
    <citation type="journal article" date="2021" name="Nat. Commun.">
        <title>Genetic determinants of endophytism in the Arabidopsis root mycobiome.</title>
        <authorList>
            <person name="Mesny F."/>
            <person name="Miyauchi S."/>
            <person name="Thiergart T."/>
            <person name="Pickel B."/>
            <person name="Atanasova L."/>
            <person name="Karlsson M."/>
            <person name="Huettel B."/>
            <person name="Barry K.W."/>
            <person name="Haridas S."/>
            <person name="Chen C."/>
            <person name="Bauer D."/>
            <person name="Andreopoulos W."/>
            <person name="Pangilinan J."/>
            <person name="LaButti K."/>
            <person name="Riley R."/>
            <person name="Lipzen A."/>
            <person name="Clum A."/>
            <person name="Drula E."/>
            <person name="Henrissat B."/>
            <person name="Kohler A."/>
            <person name="Grigoriev I.V."/>
            <person name="Martin F.M."/>
            <person name="Hacquard S."/>
        </authorList>
    </citation>
    <scope>NUCLEOTIDE SEQUENCE</scope>
    <source>
        <strain evidence="2">MPI-CAGE-CH-0230</strain>
    </source>
</reference>
<keyword evidence="3" id="KW-1185">Reference proteome</keyword>
<evidence type="ECO:0000313" key="2">
    <source>
        <dbReference type="EMBL" id="KAH7035740.1"/>
    </source>
</evidence>
<dbReference type="Proteomes" id="UP000756346">
    <property type="component" value="Unassembled WGS sequence"/>
</dbReference>
<comment type="caution">
    <text evidence="2">The sequence shown here is derived from an EMBL/GenBank/DDBJ whole genome shotgun (WGS) entry which is preliminary data.</text>
</comment>
<proteinExistence type="predicted"/>
<protein>
    <submittedName>
        <fullName evidence="2">Uncharacterized protein</fullName>
    </submittedName>
</protein>
<dbReference type="GeneID" id="70193204"/>
<organism evidence="2 3">
    <name type="scientific">Microdochium trichocladiopsis</name>
    <dbReference type="NCBI Taxonomy" id="1682393"/>
    <lineage>
        <taxon>Eukaryota</taxon>
        <taxon>Fungi</taxon>
        <taxon>Dikarya</taxon>
        <taxon>Ascomycota</taxon>
        <taxon>Pezizomycotina</taxon>
        <taxon>Sordariomycetes</taxon>
        <taxon>Xylariomycetidae</taxon>
        <taxon>Xylariales</taxon>
        <taxon>Microdochiaceae</taxon>
        <taxon>Microdochium</taxon>
    </lineage>
</organism>
<dbReference type="EMBL" id="JAGTJQ010000003">
    <property type="protein sequence ID" value="KAH7035740.1"/>
    <property type="molecule type" value="Genomic_DNA"/>
</dbReference>
<sequence>MLAGASGFRRPGRPLDAFLCRWLLWSFPRPALSQLRGRELSALEATGQKDWTTSCRNTAQNNSKEGLVQRVGHSCLHCQVFFGWEPPSTREFQSLPASTLPNHDRTPVSGPAVGDVDKRVSACCRASGHGSRVGQHTFGQHTRHSRGTFVAPGQGWPDSFSAARLSARCLPACLLLPDLLLLACVSGGSHRFCDLDAWSVHKHSLLVRDHAGTRITCLWALLSSGRFLQQWVSRGHRSWHGAGQRLKALKHSRQMSEHLVSSCMAIPGTCPAVTIPGQHPKGHVRAHGNSRSGQVRAYPRARDRPRGSDGVSSRNLRQLASQTEEKPQDLWLRHLVTMGRCGFVRTAMMCKSGLQRTVP</sequence>
<gene>
    <name evidence="2" type="ORF">B0I36DRAFT_96309</name>
</gene>
<evidence type="ECO:0000313" key="3">
    <source>
        <dbReference type="Proteomes" id="UP000756346"/>
    </source>
</evidence>
<evidence type="ECO:0000256" key="1">
    <source>
        <dbReference type="SAM" id="MobiDB-lite"/>
    </source>
</evidence>
<accession>A0A9P8YD41</accession>
<dbReference type="RefSeq" id="XP_046015833.1">
    <property type="nucleotide sequence ID" value="XM_046163658.1"/>
</dbReference>
<feature type="region of interest" description="Disordered" evidence="1">
    <location>
        <begin position="280"/>
        <end position="324"/>
    </location>
</feature>